<gene>
    <name evidence="23" type="primary">LOC111299773</name>
</gene>
<keyword evidence="4" id="KW-0597">Phosphoprotein</keyword>
<keyword evidence="15" id="KW-0675">Receptor</keyword>
<evidence type="ECO:0000313" key="23">
    <source>
        <dbReference type="RefSeq" id="XP_022750958.1"/>
    </source>
</evidence>
<reference evidence="23" key="1">
    <citation type="submission" date="2025-08" db="UniProtKB">
        <authorList>
            <consortium name="RefSeq"/>
        </authorList>
    </citation>
    <scope>IDENTIFICATION</scope>
    <source>
        <tissue evidence="23">Fruit stalk</tissue>
    </source>
</reference>
<dbReference type="PROSITE" id="PS00107">
    <property type="entry name" value="PROTEIN_KINASE_ATP"/>
    <property type="match status" value="1"/>
</dbReference>
<dbReference type="InterPro" id="IPR001611">
    <property type="entry name" value="Leu-rich_rpt"/>
</dbReference>
<organism evidence="22 23">
    <name type="scientific">Durio zibethinus</name>
    <name type="common">Durian</name>
    <dbReference type="NCBI Taxonomy" id="66656"/>
    <lineage>
        <taxon>Eukaryota</taxon>
        <taxon>Viridiplantae</taxon>
        <taxon>Streptophyta</taxon>
        <taxon>Embryophyta</taxon>
        <taxon>Tracheophyta</taxon>
        <taxon>Spermatophyta</taxon>
        <taxon>Magnoliopsida</taxon>
        <taxon>eudicotyledons</taxon>
        <taxon>Gunneridae</taxon>
        <taxon>Pentapetalae</taxon>
        <taxon>rosids</taxon>
        <taxon>malvids</taxon>
        <taxon>Malvales</taxon>
        <taxon>Malvaceae</taxon>
        <taxon>Helicteroideae</taxon>
        <taxon>Durio</taxon>
    </lineage>
</organism>
<evidence type="ECO:0000256" key="20">
    <source>
        <dbReference type="SAM" id="Phobius"/>
    </source>
</evidence>
<evidence type="ECO:0000256" key="4">
    <source>
        <dbReference type="ARBA" id="ARBA00022553"/>
    </source>
</evidence>
<dbReference type="RefSeq" id="XP_022750958.1">
    <property type="nucleotide sequence ID" value="XM_022895223.1"/>
</dbReference>
<proteinExistence type="predicted"/>
<dbReference type="Pfam" id="PF00560">
    <property type="entry name" value="LRR_1"/>
    <property type="match status" value="1"/>
</dbReference>
<keyword evidence="22" id="KW-1185">Reference proteome</keyword>
<dbReference type="KEGG" id="dzi:111299773"/>
<accession>A0A6P5ZDN4</accession>
<keyword evidence="6" id="KW-0808">Transferase</keyword>
<evidence type="ECO:0000256" key="13">
    <source>
        <dbReference type="ARBA" id="ARBA00022989"/>
    </source>
</evidence>
<evidence type="ECO:0000256" key="14">
    <source>
        <dbReference type="ARBA" id="ARBA00023136"/>
    </source>
</evidence>
<dbReference type="FunFam" id="1.10.510.10:FF:000445">
    <property type="entry name" value="MDIS1-interacting receptor like kinase 2"/>
    <property type="match status" value="1"/>
</dbReference>
<evidence type="ECO:0000256" key="18">
    <source>
        <dbReference type="ARBA" id="ARBA00048679"/>
    </source>
</evidence>
<keyword evidence="16" id="KW-0325">Glycoprotein</keyword>
<evidence type="ECO:0000256" key="15">
    <source>
        <dbReference type="ARBA" id="ARBA00023170"/>
    </source>
</evidence>
<dbReference type="Gene3D" id="3.80.10.10">
    <property type="entry name" value="Ribonuclease Inhibitor"/>
    <property type="match status" value="1"/>
</dbReference>
<evidence type="ECO:0000256" key="19">
    <source>
        <dbReference type="PROSITE-ProRule" id="PRU10141"/>
    </source>
</evidence>
<comment type="catalytic activity">
    <reaction evidence="17">
        <text>L-threonyl-[protein] + ATP = O-phospho-L-threonyl-[protein] + ADP + H(+)</text>
        <dbReference type="Rhea" id="RHEA:46608"/>
        <dbReference type="Rhea" id="RHEA-COMP:11060"/>
        <dbReference type="Rhea" id="RHEA-COMP:11605"/>
        <dbReference type="ChEBI" id="CHEBI:15378"/>
        <dbReference type="ChEBI" id="CHEBI:30013"/>
        <dbReference type="ChEBI" id="CHEBI:30616"/>
        <dbReference type="ChEBI" id="CHEBI:61977"/>
        <dbReference type="ChEBI" id="CHEBI:456216"/>
        <dbReference type="EC" id="2.7.11.1"/>
    </reaction>
</comment>
<keyword evidence="8" id="KW-0732">Signal</keyword>
<dbReference type="Gene3D" id="1.10.510.10">
    <property type="entry name" value="Transferase(Phosphotransferase) domain 1"/>
    <property type="match status" value="1"/>
</dbReference>
<dbReference type="GO" id="GO:0005524">
    <property type="term" value="F:ATP binding"/>
    <property type="evidence" value="ECO:0007669"/>
    <property type="project" value="UniProtKB-UniRule"/>
</dbReference>
<feature type="transmembrane region" description="Helical" evidence="20">
    <location>
        <begin position="79"/>
        <end position="104"/>
    </location>
</feature>
<keyword evidence="13 20" id="KW-1133">Transmembrane helix</keyword>
<dbReference type="InterPro" id="IPR051420">
    <property type="entry name" value="Ser_Thr_Kinases_DiverseReg"/>
</dbReference>
<keyword evidence="14 20" id="KW-0472">Membrane</keyword>
<dbReference type="FunFam" id="3.30.200.20:FF:000309">
    <property type="entry name" value="Leucine-rich repeat receptor protein kinase MSP1"/>
    <property type="match status" value="1"/>
</dbReference>
<evidence type="ECO:0000256" key="5">
    <source>
        <dbReference type="ARBA" id="ARBA00022614"/>
    </source>
</evidence>
<evidence type="ECO:0000256" key="9">
    <source>
        <dbReference type="ARBA" id="ARBA00022737"/>
    </source>
</evidence>
<comment type="subcellular location">
    <subcellularLocation>
        <location evidence="1">Membrane</location>
        <topology evidence="1">Single-pass type I membrane protein</topology>
    </subcellularLocation>
</comment>
<keyword evidence="10 19" id="KW-0547">Nucleotide-binding</keyword>
<evidence type="ECO:0000256" key="1">
    <source>
        <dbReference type="ARBA" id="ARBA00004479"/>
    </source>
</evidence>
<name>A0A6P5ZDN4_DURZI</name>
<keyword evidence="9" id="KW-0677">Repeat</keyword>
<feature type="domain" description="Protein kinase" evidence="21">
    <location>
        <begin position="146"/>
        <end position="413"/>
    </location>
</feature>
<dbReference type="Proteomes" id="UP000515121">
    <property type="component" value="Unplaced"/>
</dbReference>
<evidence type="ECO:0000256" key="3">
    <source>
        <dbReference type="ARBA" id="ARBA00022527"/>
    </source>
</evidence>
<dbReference type="GO" id="GO:0004674">
    <property type="term" value="F:protein serine/threonine kinase activity"/>
    <property type="evidence" value="ECO:0007669"/>
    <property type="project" value="UniProtKB-KW"/>
</dbReference>
<evidence type="ECO:0000256" key="11">
    <source>
        <dbReference type="ARBA" id="ARBA00022777"/>
    </source>
</evidence>
<keyword evidence="11" id="KW-0418">Kinase</keyword>
<sequence>MLNLSYNDLSGEIPASFQQLRGLSSVDISYNELQGPIPNCQAFQNASIEALRGNKGLCGNVSGLPPCTPFSRKGHNAKIIFAIIFPLSAVASLPISSIALLFIFKKRKKDADEERQSSVNDEIFLSTSSFNGRILYEEIIRATKDFDAQYCIGNGGYGNVYKAELSSGDIVAVKKLHPLHSGETADQKQFLNEVRALIETRHRNIVKFYGFCSFAKRSFLAYKYLVRGSLASVLSNDEEAKKLDWNKRVNIIKGVVHALSYLHHDRSPPIVHRDITSSNILLDLEFEAHVSDFGTAKLLNPDSSNWTNIAGTYGYLAPELSHTMKVTEKCDVYSFGVLALEVIVGAYPRDFLSNLSVLSPGLQLLLNNMLDQRLSPPPPEVESKLVIILKVAVSCLDNNPKCRPTMYTVSQLLSDRI</sequence>
<evidence type="ECO:0000256" key="6">
    <source>
        <dbReference type="ARBA" id="ARBA00022679"/>
    </source>
</evidence>
<evidence type="ECO:0000256" key="10">
    <source>
        <dbReference type="ARBA" id="ARBA00022741"/>
    </source>
</evidence>
<dbReference type="PANTHER" id="PTHR48005:SF16">
    <property type="entry name" value="MDIS1-INTERACTING RECEPTOR LIKE KINASE 2-LIKE ISOFORM X1"/>
    <property type="match status" value="1"/>
</dbReference>
<dbReference type="Gene3D" id="3.30.200.20">
    <property type="entry name" value="Phosphorylase Kinase, domain 1"/>
    <property type="match status" value="1"/>
</dbReference>
<evidence type="ECO:0000313" key="22">
    <source>
        <dbReference type="Proteomes" id="UP000515121"/>
    </source>
</evidence>
<dbReference type="SUPFAM" id="SSF52058">
    <property type="entry name" value="L domain-like"/>
    <property type="match status" value="1"/>
</dbReference>
<evidence type="ECO:0000256" key="17">
    <source>
        <dbReference type="ARBA" id="ARBA00047899"/>
    </source>
</evidence>
<feature type="binding site" evidence="19">
    <location>
        <position position="175"/>
    </location>
    <ligand>
        <name>ATP</name>
        <dbReference type="ChEBI" id="CHEBI:30616"/>
    </ligand>
</feature>
<keyword evidence="12 19" id="KW-0067">ATP-binding</keyword>
<dbReference type="OrthoDB" id="990795at2759"/>
<dbReference type="PROSITE" id="PS50011">
    <property type="entry name" value="PROTEIN_KINASE_DOM"/>
    <property type="match status" value="1"/>
</dbReference>
<evidence type="ECO:0000256" key="12">
    <source>
        <dbReference type="ARBA" id="ARBA00022840"/>
    </source>
</evidence>
<dbReference type="GO" id="GO:0016020">
    <property type="term" value="C:membrane"/>
    <property type="evidence" value="ECO:0007669"/>
    <property type="project" value="UniProtKB-SubCell"/>
</dbReference>
<dbReference type="InterPro" id="IPR011009">
    <property type="entry name" value="Kinase-like_dom_sf"/>
</dbReference>
<dbReference type="GeneID" id="111299773"/>
<dbReference type="PROSITE" id="PS00109">
    <property type="entry name" value="PROTEIN_KINASE_TYR"/>
    <property type="match status" value="1"/>
</dbReference>
<dbReference type="PANTHER" id="PTHR48005">
    <property type="entry name" value="LEUCINE RICH REPEAT KINASE 2"/>
    <property type="match status" value="1"/>
</dbReference>
<evidence type="ECO:0000256" key="16">
    <source>
        <dbReference type="ARBA" id="ARBA00023180"/>
    </source>
</evidence>
<evidence type="ECO:0000256" key="2">
    <source>
        <dbReference type="ARBA" id="ARBA00012513"/>
    </source>
</evidence>
<keyword evidence="5" id="KW-0433">Leucine-rich repeat</keyword>
<dbReference type="InterPro" id="IPR008266">
    <property type="entry name" value="Tyr_kinase_AS"/>
</dbReference>
<evidence type="ECO:0000259" key="21">
    <source>
        <dbReference type="PROSITE" id="PS50011"/>
    </source>
</evidence>
<evidence type="ECO:0000256" key="8">
    <source>
        <dbReference type="ARBA" id="ARBA00022729"/>
    </source>
</evidence>
<dbReference type="Pfam" id="PF00069">
    <property type="entry name" value="Pkinase"/>
    <property type="match status" value="1"/>
</dbReference>
<evidence type="ECO:0000256" key="7">
    <source>
        <dbReference type="ARBA" id="ARBA00022692"/>
    </source>
</evidence>
<dbReference type="InterPro" id="IPR032675">
    <property type="entry name" value="LRR_dom_sf"/>
</dbReference>
<dbReference type="InterPro" id="IPR017441">
    <property type="entry name" value="Protein_kinase_ATP_BS"/>
</dbReference>
<dbReference type="EC" id="2.7.11.1" evidence="2"/>
<dbReference type="AlphaFoldDB" id="A0A6P5ZDN4"/>
<protein>
    <recommendedName>
        <fullName evidence="2">non-specific serine/threonine protein kinase</fullName>
        <ecNumber evidence="2">2.7.11.1</ecNumber>
    </recommendedName>
</protein>
<dbReference type="SUPFAM" id="SSF56112">
    <property type="entry name" value="Protein kinase-like (PK-like)"/>
    <property type="match status" value="1"/>
</dbReference>
<keyword evidence="3" id="KW-0723">Serine/threonine-protein kinase</keyword>
<dbReference type="InterPro" id="IPR000719">
    <property type="entry name" value="Prot_kinase_dom"/>
</dbReference>
<keyword evidence="7 20" id="KW-0812">Transmembrane</keyword>
<comment type="catalytic activity">
    <reaction evidence="18">
        <text>L-seryl-[protein] + ATP = O-phospho-L-seryl-[protein] + ADP + H(+)</text>
        <dbReference type="Rhea" id="RHEA:17989"/>
        <dbReference type="Rhea" id="RHEA-COMP:9863"/>
        <dbReference type="Rhea" id="RHEA-COMP:11604"/>
        <dbReference type="ChEBI" id="CHEBI:15378"/>
        <dbReference type="ChEBI" id="CHEBI:29999"/>
        <dbReference type="ChEBI" id="CHEBI:30616"/>
        <dbReference type="ChEBI" id="CHEBI:83421"/>
        <dbReference type="ChEBI" id="CHEBI:456216"/>
        <dbReference type="EC" id="2.7.11.1"/>
    </reaction>
</comment>